<feature type="domain" description="Metallo-beta-lactamase" evidence="1">
    <location>
        <begin position="34"/>
        <end position="246"/>
    </location>
</feature>
<dbReference type="GO" id="GO:0018909">
    <property type="term" value="P:dodecyl sulfate metabolic process"/>
    <property type="evidence" value="ECO:0007669"/>
    <property type="project" value="InterPro"/>
</dbReference>
<dbReference type="InterPro" id="IPR001279">
    <property type="entry name" value="Metallo-B-lactamas"/>
</dbReference>
<dbReference type="SUPFAM" id="SSF56281">
    <property type="entry name" value="Metallo-hydrolase/oxidoreductase"/>
    <property type="match status" value="1"/>
</dbReference>
<dbReference type="InterPro" id="IPR044097">
    <property type="entry name" value="Bds1/SdsA1_MBL-fold"/>
</dbReference>
<dbReference type="SMART" id="SM00849">
    <property type="entry name" value="Lactamase_B"/>
    <property type="match status" value="1"/>
</dbReference>
<dbReference type="Pfam" id="PF14863">
    <property type="entry name" value="Alkyl_sulf_dimr"/>
    <property type="match status" value="1"/>
</dbReference>
<dbReference type="Gene3D" id="1.25.40.880">
    <property type="entry name" value="Alkyl sulfatase, dimerisation domain"/>
    <property type="match status" value="1"/>
</dbReference>
<dbReference type="GO" id="GO:0046983">
    <property type="term" value="F:protein dimerization activity"/>
    <property type="evidence" value="ECO:0007669"/>
    <property type="project" value="InterPro"/>
</dbReference>
<comment type="caution">
    <text evidence="2">The sequence shown here is derived from an EMBL/GenBank/DDBJ whole genome shotgun (WGS) entry which is preliminary data.</text>
</comment>
<dbReference type="Pfam" id="PF00753">
    <property type="entry name" value="Lactamase_B"/>
    <property type="match status" value="1"/>
</dbReference>
<organism evidence="2 3">
    <name type="scientific">Thomasclavelia ramosa</name>
    <dbReference type="NCBI Taxonomy" id="1547"/>
    <lineage>
        <taxon>Bacteria</taxon>
        <taxon>Bacillati</taxon>
        <taxon>Bacillota</taxon>
        <taxon>Erysipelotrichia</taxon>
        <taxon>Erysipelotrichales</taxon>
        <taxon>Coprobacillaceae</taxon>
        <taxon>Thomasclavelia</taxon>
    </lineage>
</organism>
<dbReference type="EMBL" id="QUSL01000001">
    <property type="protein sequence ID" value="RGD87235.1"/>
    <property type="molecule type" value="Genomic_DNA"/>
</dbReference>
<sequence>MLGEEKLINFTKTNYQKKITKVNERVYHFLGYGHSNAIAIIGETSIILIDTLDSDYRAKVMKDELAKISDKPVKTIIYTHGHPDHLGGAGAFRDTVVEVIAFKPRKPILKYYDRISKLLNQRGIYQHGYGLTDQEAISQGIGIREGKEIKEGKYDFIKPTTYYEQKVVERVIDGIKLKMVSAVGEADDEIYVWLEDDQIMCCGDNYYGCWPNLYAIRGTMYRDVATWIDTLNEILNYPAVALLPGHTRVLWQNEIKAIVGTFRDAIEDILFKTLDCMNQGMSLEETVKNVKLAPIYQDKEYLGEYYGTVEWSVKSIYNGYVGWFDGDPVKLLPHPTEAYNQAVLALIGDNDKLILAIKNYMAQEDYQMALQLIELLMVQDNSLQIIELKKRALLVRAKQVTSANARHYLIACAKSL</sequence>
<dbReference type="PANTHER" id="PTHR43223">
    <property type="entry name" value="ALKYL/ARYL-SULFATASE"/>
    <property type="match status" value="1"/>
</dbReference>
<dbReference type="AlphaFoldDB" id="A0A3E3EH37"/>
<dbReference type="InterPro" id="IPR029228">
    <property type="entry name" value="Alkyl_sulf_dimr"/>
</dbReference>
<gene>
    <name evidence="2" type="ORF">DXB93_00775</name>
</gene>
<dbReference type="InterPro" id="IPR038536">
    <property type="entry name" value="Alkyl/aryl-sulf_dimr_sf"/>
</dbReference>
<dbReference type="GO" id="GO:0018741">
    <property type="term" value="F:linear primary-alkylsulfatase activity"/>
    <property type="evidence" value="ECO:0007669"/>
    <property type="project" value="InterPro"/>
</dbReference>
<dbReference type="Gene3D" id="3.60.15.30">
    <property type="entry name" value="Metallo-beta-lactamase domain"/>
    <property type="match status" value="1"/>
</dbReference>
<dbReference type="PANTHER" id="PTHR43223:SF2">
    <property type="entry name" value="METALLO-BETA-LACTAMASE DOMAIN-CONTAINING PROTEIN"/>
    <property type="match status" value="1"/>
</dbReference>
<dbReference type="Proteomes" id="UP000261032">
    <property type="component" value="Unassembled WGS sequence"/>
</dbReference>
<dbReference type="RefSeq" id="WP_117580168.1">
    <property type="nucleotide sequence ID" value="NZ_QUSL01000001.1"/>
</dbReference>
<evidence type="ECO:0000313" key="2">
    <source>
        <dbReference type="EMBL" id="RGD87235.1"/>
    </source>
</evidence>
<dbReference type="InterPro" id="IPR036866">
    <property type="entry name" value="RibonucZ/Hydroxyglut_hydro"/>
</dbReference>
<accession>A0A3E3EH37</accession>
<evidence type="ECO:0000259" key="1">
    <source>
        <dbReference type="SMART" id="SM00849"/>
    </source>
</evidence>
<protein>
    <submittedName>
        <fullName evidence="2">Alkyl/aryl-sulfatase</fullName>
    </submittedName>
</protein>
<name>A0A3E3EH37_9FIRM</name>
<proteinExistence type="predicted"/>
<dbReference type="CDD" id="cd07710">
    <property type="entry name" value="arylsulfatase_Sdsa1-like_MBL-fold"/>
    <property type="match status" value="1"/>
</dbReference>
<reference evidence="2 3" key="1">
    <citation type="submission" date="2018-08" db="EMBL/GenBank/DDBJ databases">
        <title>A genome reference for cultivated species of the human gut microbiota.</title>
        <authorList>
            <person name="Zou Y."/>
            <person name="Xue W."/>
            <person name="Luo G."/>
        </authorList>
    </citation>
    <scope>NUCLEOTIDE SEQUENCE [LARGE SCALE GENOMIC DNA]</scope>
    <source>
        <strain evidence="2 3">OM06-4</strain>
    </source>
</reference>
<evidence type="ECO:0000313" key="3">
    <source>
        <dbReference type="Proteomes" id="UP000261032"/>
    </source>
</evidence>
<dbReference type="InterPro" id="IPR052195">
    <property type="entry name" value="Bact_Alkyl/Aryl-Sulfatase"/>
</dbReference>